<dbReference type="KEGG" id="nsl:BOX37_08560"/>
<protein>
    <recommendedName>
        <fullName evidence="5">DUF3558 domain-containing protein</fullName>
    </recommendedName>
</protein>
<feature type="region of interest" description="Disordered" evidence="1">
    <location>
        <begin position="23"/>
        <end position="61"/>
    </location>
</feature>
<organism evidence="3 4">
    <name type="scientific">Nocardia mangyaensis</name>
    <dbReference type="NCBI Taxonomy" id="2213200"/>
    <lineage>
        <taxon>Bacteria</taxon>
        <taxon>Bacillati</taxon>
        <taxon>Actinomycetota</taxon>
        <taxon>Actinomycetes</taxon>
        <taxon>Mycobacteriales</taxon>
        <taxon>Nocardiaceae</taxon>
        <taxon>Nocardia</taxon>
    </lineage>
</organism>
<evidence type="ECO:0000256" key="2">
    <source>
        <dbReference type="SAM" id="SignalP"/>
    </source>
</evidence>
<dbReference type="OrthoDB" id="4558219at2"/>
<keyword evidence="2" id="KW-0732">Signal</keyword>
<feature type="compositionally biased region" description="Low complexity" evidence="1">
    <location>
        <begin position="30"/>
        <end position="49"/>
    </location>
</feature>
<evidence type="ECO:0000313" key="3">
    <source>
        <dbReference type="EMBL" id="APE34015.1"/>
    </source>
</evidence>
<dbReference type="InterPro" id="IPR024520">
    <property type="entry name" value="DUF3558"/>
</dbReference>
<proteinExistence type="predicted"/>
<name>A0A1J0VPX3_9NOCA</name>
<feature type="chain" id="PRO_5012723798" description="DUF3558 domain-containing protein" evidence="2">
    <location>
        <begin position="24"/>
        <end position="202"/>
    </location>
</feature>
<sequence>MTRNGRRLLLAVLVLALAPGACATQESDSPDSPSATTTTTTPTRTFAAPVGDPPQQGRGTKIPVRWDPCVEIPDSTVSAAGFAPDTRERSDAINYDYAFIGCQFERQEDVRGQMLGTGLMFVSSANIGLEQIREREDEEEFTVNGRAGVFYRDRPAEACLVAFPGPDGVVHISVSSSIALTDWNACDHIDGIAGAIEPLVPK</sequence>
<reference evidence="3" key="1">
    <citation type="submission" date="2016-11" db="EMBL/GenBank/DDBJ databases">
        <authorList>
            <person name="Jaros S."/>
            <person name="Januszkiewicz K."/>
            <person name="Wedrychowicz H."/>
        </authorList>
    </citation>
    <scope>NUCLEOTIDE SEQUENCE [LARGE SCALE GENOMIC DNA]</scope>
    <source>
        <strain evidence="3">Y48</strain>
    </source>
</reference>
<dbReference type="Proteomes" id="UP000183810">
    <property type="component" value="Chromosome"/>
</dbReference>
<dbReference type="AlphaFoldDB" id="A0A1J0VPX3"/>
<gene>
    <name evidence="3" type="ORF">BOX37_08560</name>
</gene>
<keyword evidence="4" id="KW-1185">Reference proteome</keyword>
<evidence type="ECO:0008006" key="5">
    <source>
        <dbReference type="Google" id="ProtNLM"/>
    </source>
</evidence>
<dbReference type="Pfam" id="PF12079">
    <property type="entry name" value="DUF3558"/>
    <property type="match status" value="1"/>
</dbReference>
<dbReference type="EMBL" id="CP018082">
    <property type="protein sequence ID" value="APE34015.1"/>
    <property type="molecule type" value="Genomic_DNA"/>
</dbReference>
<evidence type="ECO:0000313" key="4">
    <source>
        <dbReference type="Proteomes" id="UP000183810"/>
    </source>
</evidence>
<feature type="signal peptide" evidence="2">
    <location>
        <begin position="1"/>
        <end position="23"/>
    </location>
</feature>
<dbReference type="RefSeq" id="WP_071927195.1">
    <property type="nucleotide sequence ID" value="NZ_CP018082.1"/>
</dbReference>
<accession>A0A1J0VPX3</accession>
<evidence type="ECO:0000256" key="1">
    <source>
        <dbReference type="SAM" id="MobiDB-lite"/>
    </source>
</evidence>